<dbReference type="InterPro" id="IPR006091">
    <property type="entry name" value="Acyl-CoA_Oxase/DH_mid-dom"/>
</dbReference>
<keyword evidence="5" id="KW-0560">Oxidoreductase</keyword>
<dbReference type="Pfam" id="PF00441">
    <property type="entry name" value="Acyl-CoA_dh_1"/>
    <property type="match status" value="1"/>
</dbReference>
<evidence type="ECO:0000259" key="6">
    <source>
        <dbReference type="Pfam" id="PF00441"/>
    </source>
</evidence>
<proteinExistence type="inferred from homology"/>
<evidence type="ECO:0000256" key="1">
    <source>
        <dbReference type="ARBA" id="ARBA00001974"/>
    </source>
</evidence>
<dbReference type="InterPro" id="IPR046373">
    <property type="entry name" value="Acyl-CoA_Oxase/DH_mid-dom_sf"/>
</dbReference>
<sequence>MPMSLDALARTAYNEDHQAFRQTVRRFMQEEVAPNAAKWDDDKIVPREIWPKAGELGMLCPTVPEEYGGLGLDFGYNAIVNEEAAYFGGSPLGFSLQSDIVVNYLVQYGSEEQKQKWLPRLVSGETITAIAMTEPGTGSDLQGIRTTAKKDGNHYVINGSKTYITNGQNADLILVCAKTDTEVQPAWKGVSIILVEGDREGFARGRNLDKIGQDAADTSELFFNDVRVPMTNCLGEEGKGFIYLMSELPQERLSIAVSAQASAQKAYDDTVEFVKDRKAFGKTVFDFQNTRFVLADLKTKLQVGWAHLDWALNRHATKELTAVEGAAAKLWHTELQWEVMDKCLQLHGGAGYMNEYPIARAWRGARVTRIFGGTSEIMKELIGRSL</sequence>
<dbReference type="Gene3D" id="2.40.110.10">
    <property type="entry name" value="Butyryl-CoA Dehydrogenase, subunit A, domain 2"/>
    <property type="match status" value="1"/>
</dbReference>
<evidence type="ECO:0000256" key="2">
    <source>
        <dbReference type="ARBA" id="ARBA00009347"/>
    </source>
</evidence>
<feature type="domain" description="Acyl-CoA dehydrogenase/oxidase C-terminal" evidence="6">
    <location>
        <begin position="238"/>
        <end position="386"/>
    </location>
</feature>
<reference evidence="10" key="1">
    <citation type="journal article" date="2019" name="Int. J. Syst. Evol. Microbiol.">
        <title>The Global Catalogue of Microorganisms (GCM) 10K type strain sequencing project: providing services to taxonomists for standard genome sequencing and annotation.</title>
        <authorList>
            <consortium name="The Broad Institute Genomics Platform"/>
            <consortium name="The Broad Institute Genome Sequencing Center for Infectious Disease"/>
            <person name="Wu L."/>
            <person name="Ma J."/>
        </authorList>
    </citation>
    <scope>NUCLEOTIDE SEQUENCE [LARGE SCALE GENOMIC DNA]</scope>
    <source>
        <strain evidence="10">CGMCC 1.12851</strain>
    </source>
</reference>
<protein>
    <submittedName>
        <fullName evidence="9">Acyl-CoA dehydrogenase</fullName>
    </submittedName>
</protein>
<name>A0ABQ1IXL5_9SPHN</name>
<dbReference type="Pfam" id="PF02770">
    <property type="entry name" value="Acyl-CoA_dh_M"/>
    <property type="match status" value="1"/>
</dbReference>
<feature type="domain" description="Acyl-CoA dehydrogenase/oxidase N-terminal" evidence="8">
    <location>
        <begin position="14"/>
        <end position="125"/>
    </location>
</feature>
<dbReference type="InterPro" id="IPR009100">
    <property type="entry name" value="AcylCoA_DH/oxidase_NM_dom_sf"/>
</dbReference>
<evidence type="ECO:0000256" key="4">
    <source>
        <dbReference type="ARBA" id="ARBA00022827"/>
    </source>
</evidence>
<dbReference type="Gene3D" id="1.20.140.10">
    <property type="entry name" value="Butyryl-CoA Dehydrogenase, subunit A, domain 3"/>
    <property type="match status" value="1"/>
</dbReference>
<accession>A0ABQ1IXL5</accession>
<dbReference type="PANTHER" id="PTHR43884">
    <property type="entry name" value="ACYL-COA DEHYDROGENASE"/>
    <property type="match status" value="1"/>
</dbReference>
<keyword evidence="4 5" id="KW-0274">FAD</keyword>
<comment type="similarity">
    <text evidence="2 5">Belongs to the acyl-CoA dehydrogenase family.</text>
</comment>
<organism evidence="9 10">
    <name type="scientific">Blastomonas aquatica</name>
    <dbReference type="NCBI Taxonomy" id="1510276"/>
    <lineage>
        <taxon>Bacteria</taxon>
        <taxon>Pseudomonadati</taxon>
        <taxon>Pseudomonadota</taxon>
        <taxon>Alphaproteobacteria</taxon>
        <taxon>Sphingomonadales</taxon>
        <taxon>Sphingomonadaceae</taxon>
        <taxon>Blastomonas</taxon>
    </lineage>
</organism>
<dbReference type="InterPro" id="IPR036250">
    <property type="entry name" value="AcylCo_DH-like_C"/>
</dbReference>
<feature type="domain" description="Acyl-CoA oxidase/dehydrogenase middle" evidence="7">
    <location>
        <begin position="129"/>
        <end position="226"/>
    </location>
</feature>
<dbReference type="EMBL" id="BMGD01000001">
    <property type="protein sequence ID" value="GGB54925.1"/>
    <property type="molecule type" value="Genomic_DNA"/>
</dbReference>
<evidence type="ECO:0000256" key="3">
    <source>
        <dbReference type="ARBA" id="ARBA00022630"/>
    </source>
</evidence>
<dbReference type="InterPro" id="IPR037069">
    <property type="entry name" value="AcylCoA_DH/ox_N_sf"/>
</dbReference>
<comment type="cofactor">
    <cofactor evidence="1 5">
        <name>FAD</name>
        <dbReference type="ChEBI" id="CHEBI:57692"/>
    </cofactor>
</comment>
<evidence type="ECO:0000259" key="8">
    <source>
        <dbReference type="Pfam" id="PF02771"/>
    </source>
</evidence>
<evidence type="ECO:0000313" key="9">
    <source>
        <dbReference type="EMBL" id="GGB54925.1"/>
    </source>
</evidence>
<dbReference type="PANTHER" id="PTHR43884:SF12">
    <property type="entry name" value="ISOVALERYL-COA DEHYDROGENASE, MITOCHONDRIAL-RELATED"/>
    <property type="match status" value="1"/>
</dbReference>
<evidence type="ECO:0000259" key="7">
    <source>
        <dbReference type="Pfam" id="PF02770"/>
    </source>
</evidence>
<dbReference type="Pfam" id="PF02771">
    <property type="entry name" value="Acyl-CoA_dh_N"/>
    <property type="match status" value="1"/>
</dbReference>
<evidence type="ECO:0000313" key="10">
    <source>
        <dbReference type="Proteomes" id="UP000614261"/>
    </source>
</evidence>
<dbReference type="SUPFAM" id="SSF47203">
    <property type="entry name" value="Acyl-CoA dehydrogenase C-terminal domain-like"/>
    <property type="match status" value="1"/>
</dbReference>
<dbReference type="InterPro" id="IPR013786">
    <property type="entry name" value="AcylCoA_DH/ox_N"/>
</dbReference>
<keyword evidence="3 5" id="KW-0285">Flavoprotein</keyword>
<dbReference type="Proteomes" id="UP000614261">
    <property type="component" value="Unassembled WGS sequence"/>
</dbReference>
<gene>
    <name evidence="9" type="ORF">GCM10010833_06980</name>
</gene>
<evidence type="ECO:0000256" key="5">
    <source>
        <dbReference type="RuleBase" id="RU362125"/>
    </source>
</evidence>
<dbReference type="SUPFAM" id="SSF56645">
    <property type="entry name" value="Acyl-CoA dehydrogenase NM domain-like"/>
    <property type="match status" value="1"/>
</dbReference>
<dbReference type="Gene3D" id="1.10.540.10">
    <property type="entry name" value="Acyl-CoA dehydrogenase/oxidase, N-terminal domain"/>
    <property type="match status" value="1"/>
</dbReference>
<comment type="caution">
    <text evidence="9">The sequence shown here is derived from an EMBL/GenBank/DDBJ whole genome shotgun (WGS) entry which is preliminary data.</text>
</comment>
<dbReference type="InterPro" id="IPR009075">
    <property type="entry name" value="AcylCo_DH/oxidase_C"/>
</dbReference>
<keyword evidence="10" id="KW-1185">Reference proteome</keyword>